<dbReference type="RefSeq" id="WP_160601464.1">
    <property type="nucleotide sequence ID" value="NZ_WTYU01000002.1"/>
</dbReference>
<dbReference type="InterPro" id="IPR035959">
    <property type="entry name" value="RutC-like_sf"/>
</dbReference>
<evidence type="ECO:0008006" key="4">
    <source>
        <dbReference type="Google" id="ProtNLM"/>
    </source>
</evidence>
<dbReference type="AlphaFoldDB" id="A0A6L7GHU4"/>
<dbReference type="OrthoDB" id="9809792at2"/>
<dbReference type="GO" id="GO:0005829">
    <property type="term" value="C:cytosol"/>
    <property type="evidence" value="ECO:0007669"/>
    <property type="project" value="TreeGrafter"/>
</dbReference>
<protein>
    <recommendedName>
        <fullName evidence="4">Enamine deaminase RidA (YjgF/YER057c/UK114 family)</fullName>
    </recommendedName>
</protein>
<sequence length="162" mass="17521">MIGLARRKYRNLVPALLAGWLVALPNASSAQEGRHTIMPDDAAALEFQTAVGFSDAVIVDGMIYLSGVVAVPQEGETTMAPAFTRAFDRLAITLARAGAGWEDVVEFNTFHMDLGGQLDEFVEVKNRYIKAPFPAWTALGISSLYEPAGLVEIKITAKKPPE</sequence>
<keyword evidence="1" id="KW-0732">Signal</keyword>
<name>A0A6L7GHU4_9SPHN</name>
<dbReference type="SUPFAM" id="SSF55298">
    <property type="entry name" value="YjgF-like"/>
    <property type="match status" value="1"/>
</dbReference>
<gene>
    <name evidence="2" type="ORF">GRI44_08865</name>
</gene>
<dbReference type="Proteomes" id="UP000473531">
    <property type="component" value="Unassembled WGS sequence"/>
</dbReference>
<feature type="chain" id="PRO_5026741966" description="Enamine deaminase RidA (YjgF/YER057c/UK114 family)" evidence="1">
    <location>
        <begin position="31"/>
        <end position="162"/>
    </location>
</feature>
<keyword evidence="3" id="KW-1185">Reference proteome</keyword>
<dbReference type="PANTHER" id="PTHR11803:SF39">
    <property type="entry name" value="2-IMINOBUTANOATE_2-IMINOPROPANOATE DEAMINASE"/>
    <property type="match status" value="1"/>
</dbReference>
<evidence type="ECO:0000313" key="2">
    <source>
        <dbReference type="EMBL" id="MXP14854.1"/>
    </source>
</evidence>
<accession>A0A6L7GHU4</accession>
<dbReference type="Gene3D" id="3.30.1330.40">
    <property type="entry name" value="RutC-like"/>
    <property type="match status" value="1"/>
</dbReference>
<proteinExistence type="predicted"/>
<dbReference type="GO" id="GO:0019239">
    <property type="term" value="F:deaminase activity"/>
    <property type="evidence" value="ECO:0007669"/>
    <property type="project" value="TreeGrafter"/>
</dbReference>
<dbReference type="InterPro" id="IPR006175">
    <property type="entry name" value="YjgF/YER057c/UK114"/>
</dbReference>
<reference evidence="2 3" key="1">
    <citation type="submission" date="2019-12" db="EMBL/GenBank/DDBJ databases">
        <title>Genomic-based taxomic classification of the family Erythrobacteraceae.</title>
        <authorList>
            <person name="Xu L."/>
        </authorList>
    </citation>
    <scope>NUCLEOTIDE SEQUENCE [LARGE SCALE GENOMIC DNA]</scope>
    <source>
        <strain evidence="2 3">KCTC 52259</strain>
    </source>
</reference>
<dbReference type="Pfam" id="PF01042">
    <property type="entry name" value="Ribonuc_L-PSP"/>
    <property type="match status" value="1"/>
</dbReference>
<dbReference type="PANTHER" id="PTHR11803">
    <property type="entry name" value="2-IMINOBUTANOATE/2-IMINOPROPANOATE DEAMINASE RIDA"/>
    <property type="match status" value="1"/>
</dbReference>
<feature type="signal peptide" evidence="1">
    <location>
        <begin position="1"/>
        <end position="30"/>
    </location>
</feature>
<evidence type="ECO:0000256" key="1">
    <source>
        <dbReference type="SAM" id="SignalP"/>
    </source>
</evidence>
<comment type="caution">
    <text evidence="2">The sequence shown here is derived from an EMBL/GenBank/DDBJ whole genome shotgun (WGS) entry which is preliminary data.</text>
</comment>
<evidence type="ECO:0000313" key="3">
    <source>
        <dbReference type="Proteomes" id="UP000473531"/>
    </source>
</evidence>
<organism evidence="2 3">
    <name type="scientific">Allopontixanthobacter confluentis</name>
    <dbReference type="NCBI Taxonomy" id="1849021"/>
    <lineage>
        <taxon>Bacteria</taxon>
        <taxon>Pseudomonadati</taxon>
        <taxon>Pseudomonadota</taxon>
        <taxon>Alphaproteobacteria</taxon>
        <taxon>Sphingomonadales</taxon>
        <taxon>Erythrobacteraceae</taxon>
        <taxon>Allopontixanthobacter</taxon>
    </lineage>
</organism>
<dbReference type="EMBL" id="WTYU01000002">
    <property type="protein sequence ID" value="MXP14854.1"/>
    <property type="molecule type" value="Genomic_DNA"/>
</dbReference>